<dbReference type="GeneID" id="43580687"/>
<dbReference type="Pfam" id="PF02146">
    <property type="entry name" value="SIR2"/>
    <property type="match status" value="1"/>
</dbReference>
<dbReference type="GO" id="GO:0008270">
    <property type="term" value="F:zinc ion binding"/>
    <property type="evidence" value="ECO:0007669"/>
    <property type="project" value="UniProtKB-UniRule"/>
</dbReference>
<dbReference type="PIRSF" id="PIRSF037938">
    <property type="entry name" value="SIR2_euk"/>
    <property type="match status" value="1"/>
</dbReference>
<evidence type="ECO:0000313" key="13">
    <source>
        <dbReference type="EMBL" id="VVT48618.1"/>
    </source>
</evidence>
<evidence type="ECO:0000256" key="5">
    <source>
        <dbReference type="ARBA" id="ARBA00023027"/>
    </source>
</evidence>
<evidence type="ECO:0000256" key="10">
    <source>
        <dbReference type="PROSITE-ProRule" id="PRU00236"/>
    </source>
</evidence>
<evidence type="ECO:0000256" key="4">
    <source>
        <dbReference type="ARBA" id="ARBA00022833"/>
    </source>
</evidence>
<evidence type="ECO:0000256" key="6">
    <source>
        <dbReference type="PIRNR" id="PIRNR037938"/>
    </source>
</evidence>
<dbReference type="EMBL" id="CABVLU010000002">
    <property type="protein sequence ID" value="VVT48618.1"/>
    <property type="molecule type" value="Genomic_DNA"/>
</dbReference>
<dbReference type="GO" id="GO:0005634">
    <property type="term" value="C:nucleus"/>
    <property type="evidence" value="ECO:0007669"/>
    <property type="project" value="TreeGrafter"/>
</dbReference>
<feature type="binding site" evidence="8">
    <location>
        <begin position="249"/>
        <end position="251"/>
    </location>
    <ligand>
        <name>NAD(+)</name>
        <dbReference type="ChEBI" id="CHEBI:57540"/>
    </ligand>
</feature>
<organism evidence="13 14">
    <name type="scientific">Magnusiomyces paraingens</name>
    <dbReference type="NCBI Taxonomy" id="2606893"/>
    <lineage>
        <taxon>Eukaryota</taxon>
        <taxon>Fungi</taxon>
        <taxon>Dikarya</taxon>
        <taxon>Ascomycota</taxon>
        <taxon>Saccharomycotina</taxon>
        <taxon>Dipodascomycetes</taxon>
        <taxon>Dipodascales</taxon>
        <taxon>Dipodascaceae</taxon>
        <taxon>Magnusiomyces</taxon>
    </lineage>
</organism>
<evidence type="ECO:0000256" key="7">
    <source>
        <dbReference type="PIRSR" id="PIRSR037938-1"/>
    </source>
</evidence>
<name>A0A5E8BD40_9ASCO</name>
<dbReference type="AlphaFoldDB" id="A0A5E8BD40"/>
<feature type="compositionally biased region" description="Basic and acidic residues" evidence="11">
    <location>
        <begin position="310"/>
        <end position="363"/>
    </location>
</feature>
<keyword evidence="14" id="KW-1185">Reference proteome</keyword>
<keyword evidence="3 6" id="KW-0479">Metal-binding</keyword>
<gene>
    <name evidence="13" type="ORF">SAPINGB_P001867</name>
</gene>
<dbReference type="EC" id="2.3.1.286" evidence="6"/>
<protein>
    <recommendedName>
        <fullName evidence="6">NAD-dependent protein deacetylase</fullName>
        <ecNumber evidence="6">2.3.1.286</ecNumber>
    </recommendedName>
</protein>
<dbReference type="CDD" id="cd01408">
    <property type="entry name" value="SIRT1"/>
    <property type="match status" value="1"/>
</dbReference>
<feature type="binding site" evidence="9 10">
    <location>
        <position position="139"/>
    </location>
    <ligand>
        <name>Zn(2+)</name>
        <dbReference type="ChEBI" id="CHEBI:29105"/>
    </ligand>
</feature>
<dbReference type="GO" id="GO:0017136">
    <property type="term" value="F:histone deacetylase activity, NAD-dependent"/>
    <property type="evidence" value="ECO:0007669"/>
    <property type="project" value="InterPro"/>
</dbReference>
<dbReference type="InterPro" id="IPR029035">
    <property type="entry name" value="DHS-like_NAD/FAD-binding_dom"/>
</dbReference>
<evidence type="ECO:0000256" key="9">
    <source>
        <dbReference type="PIRSR" id="PIRSR037938-3"/>
    </source>
</evidence>
<dbReference type="Gene3D" id="3.30.1600.10">
    <property type="entry name" value="SIR2/SIRT2 'Small Domain"/>
    <property type="match status" value="1"/>
</dbReference>
<dbReference type="Proteomes" id="UP000398389">
    <property type="component" value="Unassembled WGS sequence"/>
</dbReference>
<dbReference type="PROSITE" id="PS50305">
    <property type="entry name" value="SIRTUIN"/>
    <property type="match status" value="1"/>
</dbReference>
<comment type="similarity">
    <text evidence="1 6">Belongs to the sirtuin family. Class I subfamily.</text>
</comment>
<keyword evidence="5 6" id="KW-0520">NAD</keyword>
<dbReference type="Gene3D" id="3.40.50.1220">
    <property type="entry name" value="TPP-binding domain"/>
    <property type="match status" value="1"/>
</dbReference>
<feature type="region of interest" description="Disordered" evidence="11">
    <location>
        <begin position="300"/>
        <end position="363"/>
    </location>
</feature>
<dbReference type="InterPro" id="IPR017328">
    <property type="entry name" value="Sirtuin_class_I"/>
</dbReference>
<evidence type="ECO:0000256" key="1">
    <source>
        <dbReference type="ARBA" id="ARBA00006924"/>
    </source>
</evidence>
<keyword evidence="4 6" id="KW-0862">Zinc</keyword>
<dbReference type="RefSeq" id="XP_031852478.1">
    <property type="nucleotide sequence ID" value="XM_031996587.1"/>
</dbReference>
<feature type="binding site" evidence="8">
    <location>
        <begin position="108"/>
        <end position="111"/>
    </location>
    <ligand>
        <name>NAD(+)</name>
        <dbReference type="ChEBI" id="CHEBI:57540"/>
    </ligand>
</feature>
<dbReference type="SUPFAM" id="SSF52467">
    <property type="entry name" value="DHS-like NAD/FAD-binding domain"/>
    <property type="match status" value="1"/>
</dbReference>
<feature type="binding site" evidence="8">
    <location>
        <begin position="225"/>
        <end position="226"/>
    </location>
    <ligand>
        <name>NAD(+)</name>
        <dbReference type="ChEBI" id="CHEBI:57540"/>
    </ligand>
</feature>
<evidence type="ECO:0000313" key="14">
    <source>
        <dbReference type="Proteomes" id="UP000398389"/>
    </source>
</evidence>
<feature type="domain" description="Deacetylase sirtuin-type" evidence="12">
    <location>
        <begin position="1"/>
        <end position="283"/>
    </location>
</feature>
<dbReference type="PANTHER" id="PTHR11085">
    <property type="entry name" value="NAD-DEPENDENT PROTEIN DEACYLASE SIRTUIN-5, MITOCHONDRIAL-RELATED"/>
    <property type="match status" value="1"/>
</dbReference>
<proteinExistence type="inferred from homology"/>
<dbReference type="InterPro" id="IPR026591">
    <property type="entry name" value="Sirtuin_cat_small_dom_sf"/>
</dbReference>
<sequence>MSTDLQDLATKLKNGKFSNVVFMVGAGISTSAGIPDFRTPGTGLYSNLARLKLPYPEAVFDISYFKRRPEAFYTLADELYPTKFKPTRFHAFIKLLEDKGYLGKVFTQNIDTLERLAGVSGDKVIEAHGSFAKNHCIDCGHEMSTDELKRQMYKLDKDIVLTSPPKIQEGETVGIPKCQNPKCKVSGGGLVKPDIVFFGEGLPEEFFEAWENDLPKADLVIVAGTSLAVSPFSSLPDMVKHKIPRLLFNMEEVGSLGSRDNDVLSLGSCDEKVDDFCSMCGWETELEDLINSIHKELDSKYSETSEDNAEPEKNEETAEALSKEISEKVESILAPEEKEFEKERPEEEDKSEIESLTKKIENL</sequence>
<reference evidence="13 14" key="1">
    <citation type="submission" date="2019-09" db="EMBL/GenBank/DDBJ databases">
        <authorList>
            <person name="Brejova B."/>
        </authorList>
    </citation>
    <scope>NUCLEOTIDE SEQUENCE [LARGE SCALE GENOMIC DNA]</scope>
</reference>
<evidence type="ECO:0000256" key="2">
    <source>
        <dbReference type="ARBA" id="ARBA00022679"/>
    </source>
</evidence>
<feature type="binding site" evidence="8">
    <location>
        <begin position="26"/>
        <end position="30"/>
    </location>
    <ligand>
        <name>NAD(+)</name>
        <dbReference type="ChEBI" id="CHEBI:57540"/>
    </ligand>
</feature>
<keyword evidence="2 6" id="KW-0808">Transferase</keyword>
<evidence type="ECO:0000256" key="8">
    <source>
        <dbReference type="PIRSR" id="PIRSR037938-2"/>
    </source>
</evidence>
<comment type="cofactor">
    <cofactor evidence="9">
        <name>Zn(2+)</name>
        <dbReference type="ChEBI" id="CHEBI:29105"/>
    </cofactor>
    <text evidence="9">Binds 1 zinc ion per subunit.</text>
</comment>
<dbReference type="PANTHER" id="PTHR11085:SF6">
    <property type="entry name" value="NAD-DEPENDENT PROTEIN DEACETYLASE SIRTUIN-2"/>
    <property type="match status" value="1"/>
</dbReference>
<feature type="active site" description="Proton acceptor" evidence="7 10">
    <location>
        <position position="128"/>
    </location>
</feature>
<dbReference type="InterPro" id="IPR003000">
    <property type="entry name" value="Sirtuin"/>
</dbReference>
<dbReference type="GO" id="GO:0070403">
    <property type="term" value="F:NAD+ binding"/>
    <property type="evidence" value="ECO:0007669"/>
    <property type="project" value="UniProtKB-UniRule"/>
</dbReference>
<feature type="binding site" evidence="8">
    <location>
        <position position="269"/>
    </location>
    <ligand>
        <name>NAD(+)</name>
        <dbReference type="ChEBI" id="CHEBI:57540"/>
    </ligand>
</feature>
<accession>A0A5E8BD40</accession>
<dbReference type="InterPro" id="IPR050134">
    <property type="entry name" value="NAD-dep_sirtuin_deacylases"/>
</dbReference>
<dbReference type="InterPro" id="IPR026590">
    <property type="entry name" value="Ssirtuin_cat_dom"/>
</dbReference>
<feature type="binding site" evidence="10">
    <location>
        <position position="178"/>
    </location>
    <ligand>
        <name>Zn(2+)</name>
        <dbReference type="ChEBI" id="CHEBI:29105"/>
    </ligand>
</feature>
<evidence type="ECO:0000256" key="11">
    <source>
        <dbReference type="SAM" id="MobiDB-lite"/>
    </source>
</evidence>
<comment type="catalytic activity">
    <reaction evidence="6">
        <text>N(6)-acetyl-L-lysyl-[protein] + NAD(+) + H2O = 2''-O-acetyl-ADP-D-ribose + nicotinamide + L-lysyl-[protein]</text>
        <dbReference type="Rhea" id="RHEA:43636"/>
        <dbReference type="Rhea" id="RHEA-COMP:9752"/>
        <dbReference type="Rhea" id="RHEA-COMP:10731"/>
        <dbReference type="ChEBI" id="CHEBI:15377"/>
        <dbReference type="ChEBI" id="CHEBI:17154"/>
        <dbReference type="ChEBI" id="CHEBI:29969"/>
        <dbReference type="ChEBI" id="CHEBI:57540"/>
        <dbReference type="ChEBI" id="CHEBI:61930"/>
        <dbReference type="ChEBI" id="CHEBI:83767"/>
        <dbReference type="EC" id="2.3.1.286"/>
    </reaction>
</comment>
<evidence type="ECO:0000259" key="12">
    <source>
        <dbReference type="PROSITE" id="PS50305"/>
    </source>
</evidence>
<feature type="binding site" evidence="8">
    <location>
        <begin position="36"/>
        <end position="38"/>
    </location>
    <ligand>
        <name>NAD(+)</name>
        <dbReference type="ChEBI" id="CHEBI:57540"/>
    </ligand>
</feature>
<dbReference type="OrthoDB" id="420264at2759"/>
<feature type="binding site" evidence="9 10">
    <location>
        <position position="136"/>
    </location>
    <ligand>
        <name>Zn(2+)</name>
        <dbReference type="ChEBI" id="CHEBI:29105"/>
    </ligand>
</feature>
<feature type="binding site" evidence="9 10">
    <location>
        <position position="183"/>
    </location>
    <ligand>
        <name>Zn(2+)</name>
        <dbReference type="ChEBI" id="CHEBI:29105"/>
    </ligand>
</feature>
<evidence type="ECO:0000256" key="3">
    <source>
        <dbReference type="ARBA" id="ARBA00022723"/>
    </source>
</evidence>